<evidence type="ECO:0000256" key="1">
    <source>
        <dbReference type="SAM" id="Coils"/>
    </source>
</evidence>
<keyword evidence="1" id="KW-0175">Coiled coil</keyword>
<evidence type="ECO:0000313" key="5">
    <source>
        <dbReference type="Proteomes" id="UP001057532"/>
    </source>
</evidence>
<dbReference type="InterPro" id="IPR013491">
    <property type="entry name" value="Tape_meas_N"/>
</dbReference>
<dbReference type="NCBIfam" id="TIGR02675">
    <property type="entry name" value="tape_meas_nterm"/>
    <property type="match status" value="1"/>
</dbReference>
<name>A0ABY5C5G5_9LACO</name>
<feature type="coiled-coil region" evidence="1">
    <location>
        <begin position="384"/>
        <end position="432"/>
    </location>
</feature>
<dbReference type="CDD" id="cd13402">
    <property type="entry name" value="LT_TF-like"/>
    <property type="match status" value="1"/>
</dbReference>
<dbReference type="RefSeq" id="WP_252780896.1">
    <property type="nucleotide sequence ID" value="NZ_CP097479.1"/>
</dbReference>
<keyword evidence="5" id="KW-1185">Reference proteome</keyword>
<proteinExistence type="predicted"/>
<feature type="domain" description="Tape measure protein N-terminal" evidence="3">
    <location>
        <begin position="264"/>
        <end position="454"/>
    </location>
</feature>
<reference evidence="4" key="1">
    <citation type="submission" date="2022-05" db="EMBL/GenBank/DDBJ databases">
        <authorList>
            <person name="Oliphant S.A."/>
            <person name="Watson-Haigh N.S."/>
            <person name="Sumby K.M."/>
            <person name="Gardner J.M."/>
            <person name="Jiranek V."/>
        </authorList>
    </citation>
    <scope>NUCLEOTIDE SEQUENCE</scope>
    <source>
        <strain evidence="4">Ru20-1</strain>
        <plasmid evidence="4">punnamed</plasmid>
    </source>
</reference>
<keyword evidence="4" id="KW-0614">Plasmid</keyword>
<dbReference type="EMBL" id="CP097479">
    <property type="protein sequence ID" value="USS94009.1"/>
    <property type="molecule type" value="Genomic_DNA"/>
</dbReference>
<feature type="compositionally biased region" description="Basic and acidic residues" evidence="2">
    <location>
        <begin position="1511"/>
        <end position="1528"/>
    </location>
</feature>
<dbReference type="SUPFAM" id="SSF48371">
    <property type="entry name" value="ARM repeat"/>
    <property type="match status" value="1"/>
</dbReference>
<evidence type="ECO:0000313" key="4">
    <source>
        <dbReference type="EMBL" id="USS94009.1"/>
    </source>
</evidence>
<dbReference type="Pfam" id="PF20155">
    <property type="entry name" value="TMP_3"/>
    <property type="match status" value="1"/>
</dbReference>
<gene>
    <name evidence="4" type="ORF">M8332_06900</name>
</gene>
<feature type="region of interest" description="Disordered" evidence="2">
    <location>
        <begin position="1487"/>
        <end position="1528"/>
    </location>
</feature>
<organism evidence="4 5">
    <name type="scientific">Fructilactobacillus ixorae</name>
    <dbReference type="NCBI Taxonomy" id="1750535"/>
    <lineage>
        <taxon>Bacteria</taxon>
        <taxon>Bacillati</taxon>
        <taxon>Bacillota</taxon>
        <taxon>Bacilli</taxon>
        <taxon>Lactobacillales</taxon>
        <taxon>Lactobacillaceae</taxon>
        <taxon>Fructilactobacillus</taxon>
    </lineage>
</organism>
<geneLocation type="plasmid" evidence="4 5">
    <name>punnamed</name>
</geneLocation>
<sequence>MAETAQRAGIDIPVTITNLEGLEKVHNQVNSLLSQVPKLKEGFGSLDLKLDFGNKAENQINELNSKLGSTNELLNKVHSDVNNVASRFGSANESVSAFDNKVKEASGNTKKLGENSSQSNEQFKKAIGILSDMSGDIKKVVEAQHHQTEEIKTTNVQLGQSRVSIDEIKRSQNEFTSAIRSSSEQSDKLRENVSKVSQKVKMKPILTENADATEKFRSKLGGVQETADKTSHIFGSMLGAHLVANGITNAFMSIQMHVNEAKEAIVEYNNKQQVMSATWDTLTGNAEKGKAMVDVGNQLSKAYGQNIEVVDELNQKFYHVFNNKEQTEQLTKSVLTLGDTLGMSDANVQRLGENFTHMMTSGKMQMGDFNHITDQLPMFGEKLLEQQKRIQNNSNLTMQELQKQMSAGKISAKDAEDVMNELGDKYQKASENLMKTMPGMTRAIKSQIPALMNDIYSPFAKMRNPLFEQVSEWVKDKRTENEFKSLGDNIAKQIQRVTDALNVKNMNVTGGLDHIVAMLNQGVTNLATGIIKNKDTIKGFFEVIKEGSVGSFKVFIQVLKDIEPLLRLTAGSAEKHPKLFAAIAISGLAAGKAIRTVSAAYRGMRAAKEVAGWINQFTQKQKAATEANKEFTSVQKGLNTAMSANPIGSVIKVLTIIMPLLVTLYATCKPFRDFVNSIFKPIIDWIGKLVSPLKGLGKTFTNVFGGIIDFFKSNWKTVGTLIIAPFTGMSKFLGSIFSGITKLISGFVNSAKKTLSGWLKPLTSSDEFKYMSKQFQYFIGQVSNFVSTVKSIIGNAFSGISKMFSGFGKLFQSIFKKIDFSSITKAIGPAFKDIGNKFNGFAKQVSGLVNLLSKLFMPALKVVGKFISAEVKGWAIIFSAVFKVIGIVMKPVLQLIGAVAAAIGWLGLQVLKIIGKSLLVYLKTAFKVLGDLFKFLGDEIGLATKIIKSSVQLISDIFHGNFNRIGKDVSKIWSELWNGVTKLLKDTFKILDDATGGWISKTIKIFVDFWNGIKSMWKSTTDWINNLWNGFLTYLKEVWRHSLLKEIVDVAVSAWDKVKTFFRDGIGKIQDMWHSFTDLLKSVWDNTFGAIIDRVKGAIDSVHHHMVSIARGVIKPVNTMLKGLKDGINWVLDKVGAGKISAKWEIAMPSYATGTPDTQSHPGGLAKVNDGIGSNFREMYQLPNGEVGLFPDKRNLMVNLPKGTSVLDGEKSAKLAQMMGIPAYENGIGKFFGNVGKAVSGTFKGIWDKGSDLVEMADKILKNPINFLETVFTKFLSGTSSNISLASDIITNFPSTVAKSGVNWIKGLINKLKDESGGDVKMGAVGHYNPEQIRKAADQMHVNLSDHMLKVIQALIQGESGGNAGVVQHGYTDVNSGSSATLARGLLQFVPSTFANYAVSGHNNIFNAYDQLLALFNDSNWANDIGPHGGWSPSGHRRMENGGFIDSNQMIEIAEGNRLEAVVPLTKRSRAFEVLRQIFGIMKPNENEKRQAVGNNSQRFDDSFFSPSNDSKNDKATSNSRSDEINELKKSNEIKKQMLDTLIQLTGLSAAQVDAIKKSKLSINDINREQGNSFSISNYQGLN</sequence>
<evidence type="ECO:0000259" key="3">
    <source>
        <dbReference type="Pfam" id="PF20155"/>
    </source>
</evidence>
<dbReference type="InterPro" id="IPR016024">
    <property type="entry name" value="ARM-type_fold"/>
</dbReference>
<dbReference type="InterPro" id="IPR023346">
    <property type="entry name" value="Lysozyme-like_dom_sf"/>
</dbReference>
<evidence type="ECO:0000256" key="2">
    <source>
        <dbReference type="SAM" id="MobiDB-lite"/>
    </source>
</evidence>
<protein>
    <submittedName>
        <fullName evidence="4">Tape measure protein</fullName>
    </submittedName>
</protein>
<dbReference type="Proteomes" id="UP001057532">
    <property type="component" value="Plasmid punnamed"/>
</dbReference>
<accession>A0ABY5C5G5</accession>
<dbReference type="SUPFAM" id="SSF53955">
    <property type="entry name" value="Lysozyme-like"/>
    <property type="match status" value="1"/>
</dbReference>